<reference evidence="3 4" key="1">
    <citation type="submission" date="2020-02" db="EMBL/GenBank/DDBJ databases">
        <title>Bacillus aquiflavi sp. nov., isolated from yellow water of strong flavor Chinese baijiu in Yibin region of China.</title>
        <authorList>
            <person name="Xie J."/>
        </authorList>
    </citation>
    <scope>NUCLEOTIDE SEQUENCE [LARGE SCALE GENOMIC DNA]</scope>
    <source>
        <strain evidence="3 4">3H-10</strain>
    </source>
</reference>
<accession>A0A6B3VZY2</accession>
<evidence type="ECO:0000313" key="2">
    <source>
        <dbReference type="EMBL" id="MBA4538444.1"/>
    </source>
</evidence>
<sequence>MRTFSLLKGLPIYELSTGSKIGEVCDLSISDQGTVNGLLIKNGAFIKKTRFIHISNVHSFGHDGVMVESMSKLEPIQENVDYTFQHHRHLLGKEMLTTEGERLGLLEDVYFLEEMGTIIGYELTDGFFSDIMEGKRVVKTVNPPSIGKDAIIVNVDKE</sequence>
<keyword evidence="4" id="KW-1185">Reference proteome</keyword>
<dbReference type="AlphaFoldDB" id="A0A6B3VZY2"/>
<feature type="domain" description="PRC-barrel" evidence="1">
    <location>
        <begin position="4"/>
        <end position="72"/>
    </location>
</feature>
<proteinExistence type="predicted"/>
<evidence type="ECO:0000313" key="3">
    <source>
        <dbReference type="EMBL" id="NEY82808.1"/>
    </source>
</evidence>
<dbReference type="Pfam" id="PF05239">
    <property type="entry name" value="PRC"/>
    <property type="match status" value="2"/>
</dbReference>
<dbReference type="Proteomes" id="UP000472971">
    <property type="component" value="Unassembled WGS sequence"/>
</dbReference>
<dbReference type="EMBL" id="JAAIWN010000047">
    <property type="protein sequence ID" value="NEY82808.1"/>
    <property type="molecule type" value="Genomic_DNA"/>
</dbReference>
<dbReference type="RefSeq" id="WP_163243207.1">
    <property type="nucleotide sequence ID" value="NZ_CP082780.1"/>
</dbReference>
<feature type="domain" description="PRC-barrel" evidence="1">
    <location>
        <begin position="90"/>
        <end position="158"/>
    </location>
</feature>
<dbReference type="SUPFAM" id="SSF50346">
    <property type="entry name" value="PRC-barrel domain"/>
    <property type="match status" value="2"/>
</dbReference>
<dbReference type="InterPro" id="IPR027275">
    <property type="entry name" value="PRC-brl_dom"/>
</dbReference>
<dbReference type="Proteomes" id="UP000570010">
    <property type="component" value="Unassembled WGS sequence"/>
</dbReference>
<evidence type="ECO:0000259" key="1">
    <source>
        <dbReference type="Pfam" id="PF05239"/>
    </source>
</evidence>
<evidence type="ECO:0000313" key="5">
    <source>
        <dbReference type="Proteomes" id="UP000570010"/>
    </source>
</evidence>
<protein>
    <submittedName>
        <fullName evidence="2">PRC-barrel domain-containing protein</fullName>
    </submittedName>
    <submittedName>
        <fullName evidence="3">Photosystem reaction center subunit H</fullName>
    </submittedName>
</protein>
<reference evidence="2 5" key="2">
    <citation type="submission" date="2020-07" db="EMBL/GenBank/DDBJ databases">
        <authorList>
            <person name="Feng H."/>
        </authorList>
    </citation>
    <scope>NUCLEOTIDE SEQUENCE [LARGE SCALE GENOMIC DNA]</scope>
    <source>
        <strain evidence="5">s-12</strain>
        <strain evidence="2">S-12</strain>
    </source>
</reference>
<name>A0A6B3VZY2_9BACI</name>
<dbReference type="Gene3D" id="2.30.30.240">
    <property type="entry name" value="PRC-barrel domain"/>
    <property type="match status" value="2"/>
</dbReference>
<gene>
    <name evidence="3" type="ORF">G4D64_15165</name>
    <name evidence="2" type="ORF">H1Z61_15215</name>
</gene>
<dbReference type="InterPro" id="IPR011033">
    <property type="entry name" value="PRC_barrel-like_sf"/>
</dbReference>
<evidence type="ECO:0000313" key="4">
    <source>
        <dbReference type="Proteomes" id="UP000472971"/>
    </source>
</evidence>
<organism evidence="3 4">
    <name type="scientific">Bacillus aquiflavi</name>
    <dbReference type="NCBI Taxonomy" id="2672567"/>
    <lineage>
        <taxon>Bacteria</taxon>
        <taxon>Bacillati</taxon>
        <taxon>Bacillota</taxon>
        <taxon>Bacilli</taxon>
        <taxon>Bacillales</taxon>
        <taxon>Bacillaceae</taxon>
        <taxon>Bacillus</taxon>
    </lineage>
</organism>
<comment type="caution">
    <text evidence="3">The sequence shown here is derived from an EMBL/GenBank/DDBJ whole genome shotgun (WGS) entry which is preliminary data.</text>
</comment>
<dbReference type="EMBL" id="JACEIO010000045">
    <property type="protein sequence ID" value="MBA4538444.1"/>
    <property type="molecule type" value="Genomic_DNA"/>
</dbReference>